<evidence type="ECO:0000256" key="2">
    <source>
        <dbReference type="ARBA" id="ARBA00004953"/>
    </source>
</evidence>
<evidence type="ECO:0000256" key="8">
    <source>
        <dbReference type="ARBA" id="ARBA00023136"/>
    </source>
</evidence>
<dbReference type="GO" id="GO:0005886">
    <property type="term" value="C:plasma membrane"/>
    <property type="evidence" value="ECO:0007669"/>
    <property type="project" value="UniProtKB-SubCell"/>
</dbReference>
<comment type="pathway">
    <text evidence="2 9">Cofactor biosynthesis; adenosylcobalamin biosynthesis.</text>
</comment>
<feature type="transmembrane region" description="Helical" evidence="9">
    <location>
        <begin position="297"/>
        <end position="314"/>
    </location>
</feature>
<keyword evidence="7 9" id="KW-1133">Transmembrane helix</keyword>
<evidence type="ECO:0000256" key="5">
    <source>
        <dbReference type="ARBA" id="ARBA00022573"/>
    </source>
</evidence>
<dbReference type="PANTHER" id="PTHR34308:SF1">
    <property type="entry name" value="COBALAMIN BIOSYNTHESIS PROTEIN CBIB"/>
    <property type="match status" value="1"/>
</dbReference>
<keyword evidence="8 9" id="KW-0472">Membrane</keyword>
<feature type="transmembrane region" description="Helical" evidence="9">
    <location>
        <begin position="80"/>
        <end position="99"/>
    </location>
</feature>
<evidence type="ECO:0000256" key="4">
    <source>
        <dbReference type="ARBA" id="ARBA00022475"/>
    </source>
</evidence>
<feature type="transmembrane region" description="Helical" evidence="9">
    <location>
        <begin position="6"/>
        <end position="23"/>
    </location>
</feature>
<dbReference type="Pfam" id="PF03186">
    <property type="entry name" value="CobD_Cbib"/>
    <property type="match status" value="1"/>
</dbReference>
<evidence type="ECO:0000256" key="9">
    <source>
        <dbReference type="HAMAP-Rule" id="MF_00024"/>
    </source>
</evidence>
<comment type="caution">
    <text evidence="10">The sequence shown here is derived from an EMBL/GenBank/DDBJ whole genome shotgun (WGS) entry which is preliminary data.</text>
</comment>
<reference evidence="10 11" key="1">
    <citation type="journal article" date="2017" name="Infect. Genet. Evol.">
        <title>Comparative genome analysis of fish pathogen Flavobacterium columnare reveals extensive sequence diversity within the species.</title>
        <authorList>
            <person name="Kayansamruaj P."/>
            <person name="Dong H.T."/>
            <person name="Hirono I."/>
            <person name="Kondo H."/>
            <person name="Senapin S."/>
            <person name="Rodkhum C."/>
        </authorList>
    </citation>
    <scope>NUCLEOTIDE SEQUENCE [LARGE SCALE GENOMIC DNA]</scope>
    <source>
        <strain evidence="10 11">1214</strain>
    </source>
</reference>
<accession>A0A246GDM4</accession>
<organism evidence="10 11">
    <name type="scientific">Flavobacterium columnare</name>
    <dbReference type="NCBI Taxonomy" id="996"/>
    <lineage>
        <taxon>Bacteria</taxon>
        <taxon>Pseudomonadati</taxon>
        <taxon>Bacteroidota</taxon>
        <taxon>Flavobacteriia</taxon>
        <taxon>Flavobacteriales</taxon>
        <taxon>Flavobacteriaceae</taxon>
        <taxon>Flavobacterium</taxon>
    </lineage>
</organism>
<protein>
    <recommendedName>
        <fullName evidence="9">Cobalamin biosynthesis protein CobD</fullName>
    </recommendedName>
</protein>
<evidence type="ECO:0000256" key="7">
    <source>
        <dbReference type="ARBA" id="ARBA00022989"/>
    </source>
</evidence>
<sequence>MDNAVILFSIPLLLGYLLDLLLGDPRKLPHPIRLFGNLIYFGEGILNKGSFKIAKGVVLTLLLCTAVFTFFYFISNLLLALHPLYYILFTTVFVFYGLANKSLLQEGKEVFTTLQEKGLDAGRKRLAWIVGRDTTSLTENQIRIAVFETLSENLSDGVIAPLFYYALGGLPFMMVYKMINTLDSMIGYKSDKYFYFGKFAARLDDVANYIPARFTAFMMIVISGKLDLFSFVLKFGKQHASPNSGYPEAALAGIMNCRFGGPNTYHGKIVDKPFIGTNPRTIAHSEIKRVSRINHSVTFLAIVVILIINGIVLGCF</sequence>
<name>A0A246GDM4_9FLAO</name>
<dbReference type="NCBIfam" id="TIGR00380">
    <property type="entry name" value="cobal_cbiB"/>
    <property type="match status" value="1"/>
</dbReference>
<dbReference type="Proteomes" id="UP000198034">
    <property type="component" value="Unassembled WGS sequence"/>
</dbReference>
<dbReference type="HAMAP" id="MF_00024">
    <property type="entry name" value="CobD_CbiB"/>
    <property type="match status" value="1"/>
</dbReference>
<evidence type="ECO:0000256" key="6">
    <source>
        <dbReference type="ARBA" id="ARBA00022692"/>
    </source>
</evidence>
<dbReference type="UniPathway" id="UPA00148"/>
<comment type="similarity">
    <text evidence="3 9">Belongs to the CobD/CbiB family.</text>
</comment>
<evidence type="ECO:0000313" key="11">
    <source>
        <dbReference type="Proteomes" id="UP000198034"/>
    </source>
</evidence>
<dbReference type="EMBL" id="MTCY01000004">
    <property type="protein sequence ID" value="OWP79385.1"/>
    <property type="molecule type" value="Genomic_DNA"/>
</dbReference>
<gene>
    <name evidence="9" type="primary">cobD</name>
    <name evidence="10" type="ORF">BWK62_02490</name>
</gene>
<evidence type="ECO:0000256" key="3">
    <source>
        <dbReference type="ARBA" id="ARBA00006263"/>
    </source>
</evidence>
<feature type="transmembrane region" description="Helical" evidence="9">
    <location>
        <begin position="162"/>
        <end position="179"/>
    </location>
</feature>
<dbReference type="GO" id="GO:0009236">
    <property type="term" value="P:cobalamin biosynthetic process"/>
    <property type="evidence" value="ECO:0007669"/>
    <property type="project" value="UniProtKB-UniRule"/>
</dbReference>
<dbReference type="GO" id="GO:0048472">
    <property type="term" value="F:threonine-phosphate decarboxylase activity"/>
    <property type="evidence" value="ECO:0007669"/>
    <property type="project" value="InterPro"/>
</dbReference>
<feature type="transmembrane region" description="Helical" evidence="9">
    <location>
        <begin position="56"/>
        <end position="74"/>
    </location>
</feature>
<dbReference type="GO" id="GO:0015420">
    <property type="term" value="F:ABC-type vitamin B12 transporter activity"/>
    <property type="evidence" value="ECO:0007669"/>
    <property type="project" value="UniProtKB-UniRule"/>
</dbReference>
<dbReference type="InterPro" id="IPR004485">
    <property type="entry name" value="Cobalamin_biosynth_CobD/CbiB"/>
</dbReference>
<comment type="subcellular location">
    <subcellularLocation>
        <location evidence="1 9">Cell membrane</location>
        <topology evidence="1 9">Multi-pass membrane protein</topology>
    </subcellularLocation>
</comment>
<keyword evidence="6 9" id="KW-0812">Transmembrane</keyword>
<comment type="function">
    <text evidence="9">Converts cobyric acid to cobinamide by the addition of aminopropanol on the F carboxylic group.</text>
</comment>
<keyword evidence="5 9" id="KW-0169">Cobalamin biosynthesis</keyword>
<evidence type="ECO:0000313" key="10">
    <source>
        <dbReference type="EMBL" id="OWP79385.1"/>
    </source>
</evidence>
<keyword evidence="4 9" id="KW-1003">Cell membrane</keyword>
<dbReference type="PANTHER" id="PTHR34308">
    <property type="entry name" value="COBALAMIN BIOSYNTHESIS PROTEIN CBIB"/>
    <property type="match status" value="1"/>
</dbReference>
<dbReference type="AlphaFoldDB" id="A0A246GDM4"/>
<proteinExistence type="inferred from homology"/>
<evidence type="ECO:0000256" key="1">
    <source>
        <dbReference type="ARBA" id="ARBA00004651"/>
    </source>
</evidence>